<dbReference type="SMART" id="SM00382">
    <property type="entry name" value="AAA"/>
    <property type="match status" value="1"/>
</dbReference>
<dbReference type="PROSITE" id="PS50112">
    <property type="entry name" value="PAS"/>
    <property type="match status" value="1"/>
</dbReference>
<dbReference type="InterPro" id="IPR002078">
    <property type="entry name" value="Sigma_54_int"/>
</dbReference>
<evidence type="ECO:0000259" key="5">
    <source>
        <dbReference type="PROSITE" id="PS50045"/>
    </source>
</evidence>
<dbReference type="KEGG" id="nnv:QNH39_15815"/>
<keyword evidence="8" id="KW-1185">Reference proteome</keyword>
<keyword evidence="1" id="KW-0547">Nucleotide-binding</keyword>
<keyword evidence="3" id="KW-0805">Transcription regulation</keyword>
<reference evidence="7" key="1">
    <citation type="submission" date="2023-05" db="EMBL/GenBank/DDBJ databases">
        <title>Comparative genomics of Bacillaceae isolates and their secondary metabolite potential.</title>
        <authorList>
            <person name="Song L."/>
            <person name="Nielsen L.J."/>
            <person name="Mohite O."/>
            <person name="Xu X."/>
            <person name="Weber T."/>
            <person name="Kovacs A.T."/>
        </authorList>
    </citation>
    <scope>NUCLEOTIDE SEQUENCE</scope>
    <source>
        <strain evidence="7">XLM17</strain>
    </source>
</reference>
<dbReference type="PANTHER" id="PTHR32071:SF74">
    <property type="entry name" value="TRANSCRIPTIONAL ACTIVATOR ROCR"/>
    <property type="match status" value="1"/>
</dbReference>
<dbReference type="CDD" id="cd00130">
    <property type="entry name" value="PAS"/>
    <property type="match status" value="1"/>
</dbReference>
<dbReference type="PANTHER" id="PTHR32071">
    <property type="entry name" value="TRANSCRIPTIONAL REGULATORY PROTEIN"/>
    <property type="match status" value="1"/>
</dbReference>
<dbReference type="Pfam" id="PF25601">
    <property type="entry name" value="AAA_lid_14"/>
    <property type="match status" value="1"/>
</dbReference>
<evidence type="ECO:0000313" key="7">
    <source>
        <dbReference type="EMBL" id="WHY84142.1"/>
    </source>
</evidence>
<dbReference type="EMBL" id="CP126114">
    <property type="protein sequence ID" value="WHY84142.1"/>
    <property type="molecule type" value="Genomic_DNA"/>
</dbReference>
<dbReference type="PROSITE" id="PS00675">
    <property type="entry name" value="SIGMA54_INTERACT_1"/>
    <property type="match status" value="1"/>
</dbReference>
<dbReference type="InterPro" id="IPR035965">
    <property type="entry name" value="PAS-like_dom_sf"/>
</dbReference>
<dbReference type="RefSeq" id="WP_066147964.1">
    <property type="nucleotide sequence ID" value="NZ_CP126114.1"/>
</dbReference>
<evidence type="ECO:0000256" key="2">
    <source>
        <dbReference type="ARBA" id="ARBA00022840"/>
    </source>
</evidence>
<organism evidence="7 8">
    <name type="scientific">Neobacillus novalis</name>
    <dbReference type="NCBI Taxonomy" id="220687"/>
    <lineage>
        <taxon>Bacteria</taxon>
        <taxon>Bacillati</taxon>
        <taxon>Bacillota</taxon>
        <taxon>Bacilli</taxon>
        <taxon>Bacillales</taxon>
        <taxon>Bacillaceae</taxon>
        <taxon>Neobacillus</taxon>
    </lineage>
</organism>
<dbReference type="AlphaFoldDB" id="A0AA95MI10"/>
<dbReference type="PROSITE" id="PS50045">
    <property type="entry name" value="SIGMA54_INTERACT_4"/>
    <property type="match status" value="1"/>
</dbReference>
<dbReference type="NCBIfam" id="TIGR00229">
    <property type="entry name" value="sensory_box"/>
    <property type="match status" value="1"/>
</dbReference>
<evidence type="ECO:0000313" key="8">
    <source>
        <dbReference type="Proteomes" id="UP001178288"/>
    </source>
</evidence>
<dbReference type="SUPFAM" id="SSF46689">
    <property type="entry name" value="Homeodomain-like"/>
    <property type="match status" value="1"/>
</dbReference>
<dbReference type="SUPFAM" id="SSF55785">
    <property type="entry name" value="PYP-like sensor domain (PAS domain)"/>
    <property type="match status" value="1"/>
</dbReference>
<keyword evidence="2" id="KW-0067">ATP-binding</keyword>
<dbReference type="GO" id="GO:0005524">
    <property type="term" value="F:ATP binding"/>
    <property type="evidence" value="ECO:0007669"/>
    <property type="project" value="UniProtKB-KW"/>
</dbReference>
<accession>A0AA95MI10</accession>
<dbReference type="InterPro" id="IPR025662">
    <property type="entry name" value="Sigma_54_int_dom_ATP-bd_1"/>
</dbReference>
<evidence type="ECO:0000259" key="6">
    <source>
        <dbReference type="PROSITE" id="PS50112"/>
    </source>
</evidence>
<name>A0AA95MI10_9BACI</name>
<dbReference type="Gene3D" id="1.10.8.60">
    <property type="match status" value="1"/>
</dbReference>
<dbReference type="GO" id="GO:0043565">
    <property type="term" value="F:sequence-specific DNA binding"/>
    <property type="evidence" value="ECO:0007669"/>
    <property type="project" value="InterPro"/>
</dbReference>
<dbReference type="PRINTS" id="PR01590">
    <property type="entry name" value="HTHFIS"/>
</dbReference>
<evidence type="ECO:0000256" key="1">
    <source>
        <dbReference type="ARBA" id="ARBA00022741"/>
    </source>
</evidence>
<dbReference type="InterPro" id="IPR002197">
    <property type="entry name" value="HTH_Fis"/>
</dbReference>
<dbReference type="InterPro" id="IPR000014">
    <property type="entry name" value="PAS"/>
</dbReference>
<evidence type="ECO:0000256" key="3">
    <source>
        <dbReference type="ARBA" id="ARBA00023015"/>
    </source>
</evidence>
<dbReference type="InterPro" id="IPR027417">
    <property type="entry name" value="P-loop_NTPase"/>
</dbReference>
<dbReference type="Gene3D" id="1.10.10.60">
    <property type="entry name" value="Homeodomain-like"/>
    <property type="match status" value="1"/>
</dbReference>
<feature type="domain" description="Sigma-54 factor interaction" evidence="5">
    <location>
        <begin position="250"/>
        <end position="478"/>
    </location>
</feature>
<evidence type="ECO:0000256" key="4">
    <source>
        <dbReference type="ARBA" id="ARBA00023163"/>
    </source>
</evidence>
<dbReference type="GO" id="GO:0006355">
    <property type="term" value="P:regulation of DNA-templated transcription"/>
    <property type="evidence" value="ECO:0007669"/>
    <property type="project" value="InterPro"/>
</dbReference>
<feature type="domain" description="PAS" evidence="6">
    <location>
        <begin position="105"/>
        <end position="161"/>
    </location>
</feature>
<keyword evidence="4" id="KW-0804">Transcription</keyword>
<dbReference type="Pfam" id="PF00158">
    <property type="entry name" value="Sigma54_activat"/>
    <property type="match status" value="1"/>
</dbReference>
<dbReference type="InterPro" id="IPR058031">
    <property type="entry name" value="AAA_lid_NorR"/>
</dbReference>
<sequence>MIEAAICSLIRSFTDGVIVLNLNHEVLCHDTSRVGVNIIEGTHISKSLPYAHEEFADNQAFSIMINQRKLAITAKTFSADKHYIILCIEDISNLKNNPKMRLYCLEKIIESLDEGVMMSNQEGEIILYNLAQEKMEGLNRQEIIGKHLWSAYNYDNPQNSEHRHTFKTGKPIFSRYRAHSTINGIPKYVNYSTFPIKKDNETIAVFSLSTNESKLKDMLHETIEQKRKITEVEKIDFKPKNGTEFTFENIKGNSLVLKNLIKEAQNIAVHNTDVLIVGETGTGKELFAQSIHNHSPRAKSPFVAINCAAIPENLLESTLFGTVKGAFTGATNQVGLFEYAKNGTLFLDEINSMPITLQSKLMRVLQERFVRRVGSNDVTPVNCIVISASNEDPEKLISEGKMRLDLYYRIARTSLYIPPLRERTEDIHFFINYFLNIYKKKFNKSVPNISKSLITTLLHYHWPGNTRELEHLIENMIIRVSEIDKALEIDHLPSNIKRKISPDESQKSSKIKRMEKKPFNSIFSNSQEHYIRITLEQTDWNISKAAAKLGITRQSLQYHIKKYRINKPIS</sequence>
<dbReference type="CDD" id="cd00009">
    <property type="entry name" value="AAA"/>
    <property type="match status" value="1"/>
</dbReference>
<protein>
    <submittedName>
        <fullName evidence="7">Sigma 54-interacting transcriptional regulator</fullName>
    </submittedName>
</protein>
<dbReference type="InterPro" id="IPR003593">
    <property type="entry name" value="AAA+_ATPase"/>
</dbReference>
<gene>
    <name evidence="7" type="ORF">QNH39_15815</name>
</gene>
<dbReference type="Gene3D" id="3.30.450.20">
    <property type="entry name" value="PAS domain"/>
    <property type="match status" value="1"/>
</dbReference>
<dbReference type="InterPro" id="IPR009057">
    <property type="entry name" value="Homeodomain-like_sf"/>
</dbReference>
<dbReference type="Gene3D" id="3.40.50.300">
    <property type="entry name" value="P-loop containing nucleotide triphosphate hydrolases"/>
    <property type="match status" value="1"/>
</dbReference>
<proteinExistence type="predicted"/>
<dbReference type="SUPFAM" id="SSF52540">
    <property type="entry name" value="P-loop containing nucleoside triphosphate hydrolases"/>
    <property type="match status" value="1"/>
</dbReference>
<dbReference type="Pfam" id="PF13426">
    <property type="entry name" value="PAS_9"/>
    <property type="match status" value="1"/>
</dbReference>
<dbReference type="Pfam" id="PF02954">
    <property type="entry name" value="HTH_8"/>
    <property type="match status" value="1"/>
</dbReference>
<dbReference type="Proteomes" id="UP001178288">
    <property type="component" value="Chromosome"/>
</dbReference>
<dbReference type="FunFam" id="3.40.50.300:FF:000006">
    <property type="entry name" value="DNA-binding transcriptional regulator NtrC"/>
    <property type="match status" value="1"/>
</dbReference>